<dbReference type="EMBL" id="KN837182">
    <property type="protein sequence ID" value="KIJ36035.1"/>
    <property type="molecule type" value="Genomic_DNA"/>
</dbReference>
<dbReference type="GO" id="GO:0005737">
    <property type="term" value="C:cytoplasm"/>
    <property type="evidence" value="ECO:0007669"/>
    <property type="project" value="TreeGrafter"/>
</dbReference>
<dbReference type="Proteomes" id="UP000054279">
    <property type="component" value="Unassembled WGS sequence"/>
</dbReference>
<dbReference type="Gene3D" id="1.20.58.2240">
    <property type="match status" value="1"/>
</dbReference>
<dbReference type="AlphaFoldDB" id="A0A0C9VEK2"/>
<keyword evidence="1" id="KW-0808">Transferase</keyword>
<name>A0A0C9VEK2_SPHS4</name>
<evidence type="ECO:0000256" key="1">
    <source>
        <dbReference type="ARBA" id="ARBA00022679"/>
    </source>
</evidence>
<dbReference type="Gene3D" id="3.30.420.40">
    <property type="match status" value="1"/>
</dbReference>
<proteinExistence type="predicted"/>
<protein>
    <submittedName>
        <fullName evidence="3">Unplaced genomic scaffold SPHSTscaffold_107, whole genome shotgun sequence</fullName>
    </submittedName>
</protein>
<gene>
    <name evidence="3" type="ORF">M422DRAFT_61221</name>
</gene>
<keyword evidence="4" id="KW-1185">Reference proteome</keyword>
<evidence type="ECO:0000313" key="3">
    <source>
        <dbReference type="EMBL" id="KIJ36035.1"/>
    </source>
</evidence>
<dbReference type="InterPro" id="IPR043129">
    <property type="entry name" value="ATPase_NBD"/>
</dbReference>
<accession>A0A0C9VEK2</accession>
<keyword evidence="2" id="KW-0418">Kinase</keyword>
<dbReference type="SUPFAM" id="SSF53067">
    <property type="entry name" value="Actin-like ATPase domain"/>
    <property type="match status" value="2"/>
</dbReference>
<sequence>MEVPKVLWLKNNMPSELFARCQFFDLPDYLTYLATSSWTRSSGSLACKCAYVPDPTTLPPNTGLPVGRGLSKKAAEDLGLLEGTPIGSGIGTIAARYRIGANNDQVSEPAKQEEAIYRLAAVAAASTCHLIQTPKGHFVLGIWEPYQRLRQQEAVPSLTELTKYIHFYPDLQGNRSPIADPSMTGSITGLTLV</sequence>
<dbReference type="PANTHER" id="PTHR43435:SF4">
    <property type="entry name" value="FGGY CARBOHYDRATE KINASE DOMAIN-CONTAINING PROTEIN"/>
    <property type="match status" value="1"/>
</dbReference>
<dbReference type="GO" id="GO:0019150">
    <property type="term" value="F:D-ribulokinase activity"/>
    <property type="evidence" value="ECO:0007669"/>
    <property type="project" value="TreeGrafter"/>
</dbReference>
<dbReference type="HOGENOM" id="CLU_086549_0_0_1"/>
<organism evidence="3 4">
    <name type="scientific">Sphaerobolus stellatus (strain SS14)</name>
    <dbReference type="NCBI Taxonomy" id="990650"/>
    <lineage>
        <taxon>Eukaryota</taxon>
        <taxon>Fungi</taxon>
        <taxon>Dikarya</taxon>
        <taxon>Basidiomycota</taxon>
        <taxon>Agaricomycotina</taxon>
        <taxon>Agaricomycetes</taxon>
        <taxon>Phallomycetidae</taxon>
        <taxon>Geastrales</taxon>
        <taxon>Sphaerobolaceae</taxon>
        <taxon>Sphaerobolus</taxon>
    </lineage>
</organism>
<dbReference type="GO" id="GO:0019321">
    <property type="term" value="P:pentose metabolic process"/>
    <property type="evidence" value="ECO:0007669"/>
    <property type="project" value="TreeGrafter"/>
</dbReference>
<dbReference type="OrthoDB" id="203824at2759"/>
<evidence type="ECO:0000313" key="4">
    <source>
        <dbReference type="Proteomes" id="UP000054279"/>
    </source>
</evidence>
<dbReference type="PANTHER" id="PTHR43435">
    <property type="entry name" value="RIBULOKINASE"/>
    <property type="match status" value="1"/>
</dbReference>
<reference evidence="3 4" key="1">
    <citation type="submission" date="2014-06" db="EMBL/GenBank/DDBJ databases">
        <title>Evolutionary Origins and Diversification of the Mycorrhizal Mutualists.</title>
        <authorList>
            <consortium name="DOE Joint Genome Institute"/>
            <consortium name="Mycorrhizal Genomics Consortium"/>
            <person name="Kohler A."/>
            <person name="Kuo A."/>
            <person name="Nagy L.G."/>
            <person name="Floudas D."/>
            <person name="Copeland A."/>
            <person name="Barry K.W."/>
            <person name="Cichocki N."/>
            <person name="Veneault-Fourrey C."/>
            <person name="LaButti K."/>
            <person name="Lindquist E.A."/>
            <person name="Lipzen A."/>
            <person name="Lundell T."/>
            <person name="Morin E."/>
            <person name="Murat C."/>
            <person name="Riley R."/>
            <person name="Ohm R."/>
            <person name="Sun H."/>
            <person name="Tunlid A."/>
            <person name="Henrissat B."/>
            <person name="Grigoriev I.V."/>
            <person name="Hibbett D.S."/>
            <person name="Martin F."/>
        </authorList>
    </citation>
    <scope>NUCLEOTIDE SEQUENCE [LARGE SCALE GENOMIC DNA]</scope>
    <source>
        <strain evidence="3 4">SS14</strain>
    </source>
</reference>
<evidence type="ECO:0000256" key="2">
    <source>
        <dbReference type="ARBA" id="ARBA00022777"/>
    </source>
</evidence>